<name>A0A1E5L4Q4_9FIRM</name>
<dbReference type="STRING" id="1390249.BHU72_05895"/>
<keyword evidence="4" id="KW-1185">Reference proteome</keyword>
<evidence type="ECO:0000256" key="1">
    <source>
        <dbReference type="ARBA" id="ARBA00023118"/>
    </source>
</evidence>
<sequence>MKRNPLKIIITTDSNLFIGGAPSTFEIGGIDQCTVLDNEGKPYIPASSFKGAFRAMIKDMITIQDNSNKYIVQIYEDYFKTEEEKITLLHRMDDKVKLDKALQQFLNTKERISLEYLFGIEGVNRSPKLIFSDFHVMNHSLQSEQCFSIDSKNSITEDKEKSTVSSNPRTYKSVIKGITFAGEIDFYNFSNEQSLKIVRDFVKSSLTKFNEGIYRIGNSKSRGYGKIIIDFQDQG</sequence>
<dbReference type="InterPro" id="IPR052216">
    <property type="entry name" value="CRISPR_Csm3_endoribonuclease"/>
</dbReference>
<evidence type="ECO:0000259" key="2">
    <source>
        <dbReference type="Pfam" id="PF03787"/>
    </source>
</evidence>
<dbReference type="PANTHER" id="PTHR35579">
    <property type="entry name" value="CRISPR SYSTEM CMS ENDORIBONUCLEASE CSM3"/>
    <property type="match status" value="1"/>
</dbReference>
<protein>
    <recommendedName>
        <fullName evidence="2">CRISPR type III-associated protein domain-containing protein</fullName>
    </recommendedName>
</protein>
<feature type="domain" description="CRISPR type III-associated protein" evidence="2">
    <location>
        <begin position="10"/>
        <end position="227"/>
    </location>
</feature>
<dbReference type="AlphaFoldDB" id="A0A1E5L4Q4"/>
<accession>A0A1E5L4Q4</accession>
<comment type="caution">
    <text evidence="3">The sequence shown here is derived from an EMBL/GenBank/DDBJ whole genome shotgun (WGS) entry which is preliminary data.</text>
</comment>
<dbReference type="EMBL" id="MJAT01000033">
    <property type="protein sequence ID" value="OEH85142.1"/>
    <property type="molecule type" value="Genomic_DNA"/>
</dbReference>
<organism evidence="3 4">
    <name type="scientific">Desulfuribacillus stibiiarsenatis</name>
    <dbReference type="NCBI Taxonomy" id="1390249"/>
    <lineage>
        <taxon>Bacteria</taxon>
        <taxon>Bacillati</taxon>
        <taxon>Bacillota</taxon>
        <taxon>Desulfuribacillia</taxon>
        <taxon>Desulfuribacillales</taxon>
        <taxon>Desulfuribacillaceae</taxon>
        <taxon>Desulfuribacillus</taxon>
    </lineage>
</organism>
<dbReference type="InterPro" id="IPR005537">
    <property type="entry name" value="RAMP_III_fam"/>
</dbReference>
<evidence type="ECO:0000313" key="3">
    <source>
        <dbReference type="EMBL" id="OEH85142.1"/>
    </source>
</evidence>
<dbReference type="RefSeq" id="WP_069702469.1">
    <property type="nucleotide sequence ID" value="NZ_MJAT01000033.1"/>
</dbReference>
<gene>
    <name evidence="3" type="ORF">BHU72_05895</name>
</gene>
<keyword evidence="1" id="KW-0051">Antiviral defense</keyword>
<dbReference type="Proteomes" id="UP000095255">
    <property type="component" value="Unassembled WGS sequence"/>
</dbReference>
<dbReference type="GO" id="GO:0051607">
    <property type="term" value="P:defense response to virus"/>
    <property type="evidence" value="ECO:0007669"/>
    <property type="project" value="UniProtKB-KW"/>
</dbReference>
<evidence type="ECO:0000313" key="4">
    <source>
        <dbReference type="Proteomes" id="UP000095255"/>
    </source>
</evidence>
<dbReference type="Pfam" id="PF03787">
    <property type="entry name" value="RAMPs"/>
    <property type="match status" value="1"/>
</dbReference>
<dbReference type="PANTHER" id="PTHR35579:SF3">
    <property type="entry name" value="CRISPR SYSTEM CMS ENDORIBONUCLEASE CSM3"/>
    <property type="match status" value="1"/>
</dbReference>
<dbReference type="OrthoDB" id="1063910at2"/>
<reference evidence="3 4" key="1">
    <citation type="submission" date="2016-09" db="EMBL/GenBank/DDBJ databases">
        <title>Desulfuribacillus arsenicus sp. nov., an obligately anaerobic, dissimilatory arsenic- and antimonate-reducing bacterium isolated from anoxic sediments.</title>
        <authorList>
            <person name="Abin C.A."/>
            <person name="Hollibaugh J.T."/>
        </authorList>
    </citation>
    <scope>NUCLEOTIDE SEQUENCE [LARGE SCALE GENOMIC DNA]</scope>
    <source>
        <strain evidence="3 4">MLFW-2</strain>
    </source>
</reference>
<proteinExistence type="predicted"/>